<sequence>MLVFVLCCDSGPELLFSYFAHRYPIRKEGVAETQEEAVTEDSQGEWLAFYTRRESVTTVLITPGRRRSREAFTTVLSLSFASLFDIKLHDKSNEANTSSTTAIAGSPCMTGSSPFKKMKQVPSPFELGKMGFHISFSFYSYR</sequence>
<keyword evidence="2" id="KW-1185">Reference proteome</keyword>
<protein>
    <submittedName>
        <fullName evidence="1">Uncharacterized protein</fullName>
    </submittedName>
</protein>
<dbReference type="AlphaFoldDB" id="A0A2T7NVK4"/>
<evidence type="ECO:0000313" key="2">
    <source>
        <dbReference type="Proteomes" id="UP000245119"/>
    </source>
</evidence>
<dbReference type="EMBL" id="PZQS01000009">
    <property type="protein sequence ID" value="PVD25184.1"/>
    <property type="molecule type" value="Genomic_DNA"/>
</dbReference>
<organism evidence="1 2">
    <name type="scientific">Pomacea canaliculata</name>
    <name type="common">Golden apple snail</name>
    <dbReference type="NCBI Taxonomy" id="400727"/>
    <lineage>
        <taxon>Eukaryota</taxon>
        <taxon>Metazoa</taxon>
        <taxon>Spiralia</taxon>
        <taxon>Lophotrochozoa</taxon>
        <taxon>Mollusca</taxon>
        <taxon>Gastropoda</taxon>
        <taxon>Caenogastropoda</taxon>
        <taxon>Architaenioglossa</taxon>
        <taxon>Ampullarioidea</taxon>
        <taxon>Ampullariidae</taxon>
        <taxon>Pomacea</taxon>
    </lineage>
</organism>
<dbReference type="Proteomes" id="UP000245119">
    <property type="component" value="Linkage Group LG9"/>
</dbReference>
<reference evidence="1 2" key="1">
    <citation type="submission" date="2018-04" db="EMBL/GenBank/DDBJ databases">
        <title>The genome of golden apple snail Pomacea canaliculata provides insight into stress tolerance and invasive adaptation.</title>
        <authorList>
            <person name="Liu C."/>
            <person name="Liu B."/>
            <person name="Ren Y."/>
            <person name="Zhang Y."/>
            <person name="Wang H."/>
            <person name="Li S."/>
            <person name="Jiang F."/>
            <person name="Yin L."/>
            <person name="Zhang G."/>
            <person name="Qian W."/>
            <person name="Fan W."/>
        </authorList>
    </citation>
    <scope>NUCLEOTIDE SEQUENCE [LARGE SCALE GENOMIC DNA]</scope>
    <source>
        <strain evidence="1">SZHN2017</strain>
        <tissue evidence="1">Muscle</tissue>
    </source>
</reference>
<gene>
    <name evidence="1" type="ORF">C0Q70_15682</name>
</gene>
<accession>A0A2T7NVK4</accession>
<evidence type="ECO:0000313" key="1">
    <source>
        <dbReference type="EMBL" id="PVD25184.1"/>
    </source>
</evidence>
<proteinExistence type="predicted"/>
<name>A0A2T7NVK4_POMCA</name>
<comment type="caution">
    <text evidence="1">The sequence shown here is derived from an EMBL/GenBank/DDBJ whole genome shotgun (WGS) entry which is preliminary data.</text>
</comment>